<protein>
    <recommendedName>
        <fullName evidence="5">Protein kinase domain-containing protein</fullName>
    </recommendedName>
</protein>
<evidence type="ECO:0000256" key="2">
    <source>
        <dbReference type="ARBA" id="ARBA00022840"/>
    </source>
</evidence>
<dbReference type="InterPro" id="IPR008271">
    <property type="entry name" value="Ser/Thr_kinase_AS"/>
</dbReference>
<keyword evidence="7" id="KW-1185">Reference proteome</keyword>
<feature type="compositionally biased region" description="Polar residues" evidence="4">
    <location>
        <begin position="986"/>
        <end position="1010"/>
    </location>
</feature>
<feature type="region of interest" description="Disordered" evidence="4">
    <location>
        <begin position="1"/>
        <end position="75"/>
    </location>
</feature>
<dbReference type="SUPFAM" id="SSF56112">
    <property type="entry name" value="Protein kinase-like (PK-like)"/>
    <property type="match status" value="1"/>
</dbReference>
<feature type="compositionally biased region" description="Polar residues" evidence="4">
    <location>
        <begin position="55"/>
        <end position="73"/>
    </location>
</feature>
<feature type="region of interest" description="Disordered" evidence="4">
    <location>
        <begin position="145"/>
        <end position="166"/>
    </location>
</feature>
<evidence type="ECO:0000313" key="6">
    <source>
        <dbReference type="EMBL" id="KAK8035240.1"/>
    </source>
</evidence>
<feature type="compositionally biased region" description="Basic and acidic residues" evidence="4">
    <location>
        <begin position="937"/>
        <end position="947"/>
    </location>
</feature>
<evidence type="ECO:0000259" key="5">
    <source>
        <dbReference type="PROSITE" id="PS50011"/>
    </source>
</evidence>
<evidence type="ECO:0000256" key="4">
    <source>
        <dbReference type="SAM" id="MobiDB-lite"/>
    </source>
</evidence>
<feature type="binding site" evidence="3">
    <location>
        <position position="271"/>
    </location>
    <ligand>
        <name>ATP</name>
        <dbReference type="ChEBI" id="CHEBI:30616"/>
    </ligand>
</feature>
<keyword evidence="1 3" id="KW-0547">Nucleotide-binding</keyword>
<feature type="compositionally biased region" description="Low complexity" evidence="4">
    <location>
        <begin position="710"/>
        <end position="730"/>
    </location>
</feature>
<feature type="region of interest" description="Disordered" evidence="4">
    <location>
        <begin position="195"/>
        <end position="234"/>
    </location>
</feature>
<proteinExistence type="predicted"/>
<name>A0ABR1SNF8_9PEZI</name>
<reference evidence="6 7" key="1">
    <citation type="submission" date="2023-01" db="EMBL/GenBank/DDBJ databases">
        <title>Analysis of 21 Apiospora genomes using comparative genomics revels a genus with tremendous synthesis potential of carbohydrate active enzymes and secondary metabolites.</title>
        <authorList>
            <person name="Sorensen T."/>
        </authorList>
    </citation>
    <scope>NUCLEOTIDE SEQUENCE [LARGE SCALE GENOMIC DNA]</scope>
    <source>
        <strain evidence="6 7">CBS 33761</strain>
    </source>
</reference>
<feature type="compositionally biased region" description="Low complexity" evidence="4">
    <location>
        <begin position="145"/>
        <end position="159"/>
    </location>
</feature>
<dbReference type="InterPro" id="IPR017441">
    <property type="entry name" value="Protein_kinase_ATP_BS"/>
</dbReference>
<evidence type="ECO:0000313" key="7">
    <source>
        <dbReference type="Proteomes" id="UP001444661"/>
    </source>
</evidence>
<dbReference type="PANTHER" id="PTHR24346">
    <property type="entry name" value="MAP/MICROTUBULE AFFINITY-REGULATING KINASE"/>
    <property type="match status" value="1"/>
</dbReference>
<dbReference type="EMBL" id="JAQQWK010000009">
    <property type="protein sequence ID" value="KAK8035240.1"/>
    <property type="molecule type" value="Genomic_DNA"/>
</dbReference>
<dbReference type="PROSITE" id="PS00108">
    <property type="entry name" value="PROTEIN_KINASE_ST"/>
    <property type="match status" value="1"/>
</dbReference>
<keyword evidence="2 3" id="KW-0067">ATP-binding</keyword>
<comment type="caution">
    <text evidence="6">The sequence shown here is derived from an EMBL/GenBank/DDBJ whole genome shotgun (WGS) entry which is preliminary data.</text>
</comment>
<feature type="region of interest" description="Disordered" evidence="4">
    <location>
        <begin position="1058"/>
        <end position="1077"/>
    </location>
</feature>
<evidence type="ECO:0000256" key="1">
    <source>
        <dbReference type="ARBA" id="ARBA00022741"/>
    </source>
</evidence>
<dbReference type="InterPro" id="IPR011009">
    <property type="entry name" value="Kinase-like_dom_sf"/>
</dbReference>
<feature type="region of interest" description="Disordered" evidence="4">
    <location>
        <begin position="552"/>
        <end position="1053"/>
    </location>
</feature>
<feature type="compositionally biased region" description="Polar residues" evidence="4">
    <location>
        <begin position="626"/>
        <end position="641"/>
    </location>
</feature>
<dbReference type="InterPro" id="IPR000719">
    <property type="entry name" value="Prot_kinase_dom"/>
</dbReference>
<accession>A0ABR1SNF8</accession>
<dbReference type="Gene3D" id="1.10.510.10">
    <property type="entry name" value="Transferase(Phosphotransferase) domain 1"/>
    <property type="match status" value="1"/>
</dbReference>
<evidence type="ECO:0000256" key="3">
    <source>
        <dbReference type="PROSITE-ProRule" id="PRU10141"/>
    </source>
</evidence>
<dbReference type="Pfam" id="PF00069">
    <property type="entry name" value="Pkinase"/>
    <property type="match status" value="1"/>
</dbReference>
<dbReference type="PROSITE" id="PS00107">
    <property type="entry name" value="PROTEIN_KINASE_ATP"/>
    <property type="match status" value="1"/>
</dbReference>
<gene>
    <name evidence="6" type="ORF">PG993_010235</name>
</gene>
<dbReference type="SMART" id="SM00220">
    <property type="entry name" value="S_TKc"/>
    <property type="match status" value="1"/>
</dbReference>
<feature type="domain" description="Protein kinase" evidence="5">
    <location>
        <begin position="242"/>
        <end position="536"/>
    </location>
</feature>
<dbReference type="PANTHER" id="PTHR24346:SF110">
    <property type="entry name" value="NON-SPECIFIC SERINE_THREONINE PROTEIN KINASE"/>
    <property type="match status" value="1"/>
</dbReference>
<dbReference type="PROSITE" id="PS50011">
    <property type="entry name" value="PROTEIN_KINASE_DOM"/>
    <property type="match status" value="1"/>
</dbReference>
<sequence>MSSAALQPAPHQPTSLPALNPHPSGQEGYYARENLPSASPASSNRPSRRPSANSTVTGYPDQTQSSPMSSRTAMASPVPVAAVEYQHSPLLIVDDTKRRPHPLEPPQRNTVLGELHVQKNEHLHHQGHPMANRVVAGIARTVMPIRTNPTSSTRSSSKQPSREASEVLNQIVVSQPEVDLDREQERQDEAHALAAASAQDDYNDAIPPPIVASRDAPEETRRGGRSRHDHSKREKATKFGDYYLGSTIGEGEFGKVKLGWKQDGGVQVAIKLIRRDSVGSNPSRLNKIYREVSILRGVSHPNIVRLHEMSETERHIGIVLEYASGGELFDYILNHRYLKDNAARRLFAQLVSGVGYLHKKGIVHRDLKLENLLLDRNRNIIITDFGFANTFDANDELTEQEELGLGDRDYVKNTGLDKTKPNGLRRGDLMQTSCGSPCYAAPELVVSDSLYTGRKVDVWSCGVILYAMLAGYLPFDDDPANPEGDNINLLYKYIVNTPLTFPEYVTPHARDLLRRILVPSPRKRADLFEVARHSWLAEYAHVVELITSTTTTTSEIQNTTVPDEEEAGSLARSASVREPTKPKAPSTAVGDLTRKQGPVDPEEAQSYTKTPKDNKRRTVQVEYVAPTTQTQRGGESASQASPRGKGTKARSSSQGPVEVHNSPQDKPLPRDPPVAKDAYSGSPSQHKTRPPSAHRNQNAPVSRPHRESTRSASDAAYAAAGTPGRPATRGSMHSTVAGTNAHGRMSQPKGGAKNYATANPAPQETPDMEFGRPSVSAPDKFARATGYENEAGPQRQHTPQSATFAPEVKAHRRSNTIGDIGGKLFGRSGSLFGGRKRRSEQQPVEKSNRKYPPVSMGNMGPVESGRPSMDSRASRRSFSQAMGLGKKRSGSMSGSQVSLEKPPNPRRFSLMKAMGLSRDAHTPSPDPSQQHQIVQDTHGDEYGRYTDPRMSPSQQQYAADGSYDESRQRDMATQHPESPSYHHRQASSSRPNAVPSHMQQGSVLNSGSESSVDRPQRRTPNSAPYQGGYDSESTDQRPSASRGGRGVLQKNKRFVDAYDGEEYGKPHDHAGSSGAAKRVMDFFRRRGKARGGEV</sequence>
<organism evidence="6 7">
    <name type="scientific">Apiospora rasikravindrae</name>
    <dbReference type="NCBI Taxonomy" id="990691"/>
    <lineage>
        <taxon>Eukaryota</taxon>
        <taxon>Fungi</taxon>
        <taxon>Dikarya</taxon>
        <taxon>Ascomycota</taxon>
        <taxon>Pezizomycotina</taxon>
        <taxon>Sordariomycetes</taxon>
        <taxon>Xylariomycetidae</taxon>
        <taxon>Amphisphaeriales</taxon>
        <taxon>Apiosporaceae</taxon>
        <taxon>Apiospora</taxon>
    </lineage>
</organism>
<feature type="compositionally biased region" description="Low complexity" evidence="4">
    <location>
        <begin position="36"/>
        <end position="54"/>
    </location>
</feature>
<dbReference type="Proteomes" id="UP001444661">
    <property type="component" value="Unassembled WGS sequence"/>
</dbReference>